<dbReference type="GO" id="GO:0006879">
    <property type="term" value="P:intracellular iron ion homeostasis"/>
    <property type="evidence" value="ECO:0007669"/>
    <property type="project" value="InterPro"/>
</dbReference>
<comment type="caution">
    <text evidence="2">The sequence shown here is derived from an EMBL/GenBank/DDBJ whole genome shotgun (WGS) entry which is preliminary data.</text>
</comment>
<dbReference type="Proteomes" id="UP000235145">
    <property type="component" value="Unassembled WGS sequence"/>
</dbReference>
<evidence type="ECO:0000313" key="3">
    <source>
        <dbReference type="Proteomes" id="UP000235145"/>
    </source>
</evidence>
<gene>
    <name evidence="2" type="ORF">LSAT_V11C700384630</name>
</gene>
<keyword evidence="3" id="KW-1185">Reference proteome</keyword>
<proteinExistence type="predicted"/>
<dbReference type="OrthoDB" id="515493at2759"/>
<sequence length="176" mass="19875">MVFPENTNWIYEVGLIDDIVVPDVYYTVPDSGFSWPIQATLNGSSSNPSLDLDGSTVDSDDHNDSISKNRGRRDNRRGRRPSNPPKFLQHKDKSKVKETCKSTPHSSSTLYSAYKAHQIDTPHRFLKLSSMLEPRRAPTVDKSVVLADAVQMLTQLRIEAQKLKHPSSDLQNKIKE</sequence>
<feature type="region of interest" description="Disordered" evidence="1">
    <location>
        <begin position="46"/>
        <end position="107"/>
    </location>
</feature>
<evidence type="ECO:0000256" key="1">
    <source>
        <dbReference type="SAM" id="MobiDB-lite"/>
    </source>
</evidence>
<feature type="compositionally biased region" description="Basic residues" evidence="1">
    <location>
        <begin position="69"/>
        <end position="80"/>
    </location>
</feature>
<protein>
    <recommendedName>
        <fullName evidence="4">BHLH domain-containing protein</fullName>
    </recommendedName>
</protein>
<reference evidence="2 3" key="1">
    <citation type="journal article" date="2017" name="Nat. Commun.">
        <title>Genome assembly with in vitro proximity ligation data and whole-genome triplication in lettuce.</title>
        <authorList>
            <person name="Reyes-Chin-Wo S."/>
            <person name="Wang Z."/>
            <person name="Yang X."/>
            <person name="Kozik A."/>
            <person name="Arikit S."/>
            <person name="Song C."/>
            <person name="Xia L."/>
            <person name="Froenicke L."/>
            <person name="Lavelle D.O."/>
            <person name="Truco M.J."/>
            <person name="Xia R."/>
            <person name="Zhu S."/>
            <person name="Xu C."/>
            <person name="Xu H."/>
            <person name="Xu X."/>
            <person name="Cox K."/>
            <person name="Korf I."/>
            <person name="Meyers B.C."/>
            <person name="Michelmore R.W."/>
        </authorList>
    </citation>
    <scope>NUCLEOTIDE SEQUENCE [LARGE SCALE GENOMIC DNA]</scope>
    <source>
        <strain evidence="3">cv. Salinas</strain>
        <tissue evidence="2">Seedlings</tissue>
    </source>
</reference>
<dbReference type="AlphaFoldDB" id="A0A9R1X1U9"/>
<dbReference type="InterPro" id="IPR044818">
    <property type="entry name" value="ILR3-like"/>
</dbReference>
<dbReference type="EMBL" id="NBSK02000007">
    <property type="protein sequence ID" value="KAJ0195234.1"/>
    <property type="molecule type" value="Genomic_DNA"/>
</dbReference>
<dbReference type="GO" id="GO:0046983">
    <property type="term" value="F:protein dimerization activity"/>
    <property type="evidence" value="ECO:0007669"/>
    <property type="project" value="InterPro"/>
</dbReference>
<dbReference type="PANTHER" id="PTHR46133:SF1">
    <property type="entry name" value="TRANSCRIPTION FACTOR ILR3"/>
    <property type="match status" value="1"/>
</dbReference>
<dbReference type="PANTHER" id="PTHR46133">
    <property type="entry name" value="BHLH TRANSCRIPTION FACTOR"/>
    <property type="match status" value="1"/>
</dbReference>
<name>A0A9R1X1U9_LACSA</name>
<evidence type="ECO:0000313" key="2">
    <source>
        <dbReference type="EMBL" id="KAJ0195234.1"/>
    </source>
</evidence>
<feature type="compositionally biased region" description="Basic and acidic residues" evidence="1">
    <location>
        <begin position="89"/>
        <end position="100"/>
    </location>
</feature>
<accession>A0A9R1X1U9</accession>
<dbReference type="GO" id="GO:0003700">
    <property type="term" value="F:DNA-binding transcription factor activity"/>
    <property type="evidence" value="ECO:0007669"/>
    <property type="project" value="InterPro"/>
</dbReference>
<evidence type="ECO:0008006" key="4">
    <source>
        <dbReference type="Google" id="ProtNLM"/>
    </source>
</evidence>
<organism evidence="2 3">
    <name type="scientific">Lactuca sativa</name>
    <name type="common">Garden lettuce</name>
    <dbReference type="NCBI Taxonomy" id="4236"/>
    <lineage>
        <taxon>Eukaryota</taxon>
        <taxon>Viridiplantae</taxon>
        <taxon>Streptophyta</taxon>
        <taxon>Embryophyta</taxon>
        <taxon>Tracheophyta</taxon>
        <taxon>Spermatophyta</taxon>
        <taxon>Magnoliopsida</taxon>
        <taxon>eudicotyledons</taxon>
        <taxon>Gunneridae</taxon>
        <taxon>Pentapetalae</taxon>
        <taxon>asterids</taxon>
        <taxon>campanulids</taxon>
        <taxon>Asterales</taxon>
        <taxon>Asteraceae</taxon>
        <taxon>Cichorioideae</taxon>
        <taxon>Cichorieae</taxon>
        <taxon>Lactucinae</taxon>
        <taxon>Lactuca</taxon>
    </lineage>
</organism>